<protein>
    <recommendedName>
        <fullName evidence="3">TetR family transcriptional regulator</fullName>
    </recommendedName>
</protein>
<sequence length="197" mass="22586">MLKDRVADADERVLETSARLFAELGYDATDLDMIISAAGPEASRSKLLREGKAGLYRAVFERFRGLEESYFKAVAEEMTHDAEGMHRLADASLDFAIDYPEVNAVWEHRALKDAIDLDFPERFVPALESVITSSPWEGLRQDVDLRFLSWTMIWMVMGFTGTGLPYEEGHRRRADHGPTLDYFRARLHEMIDCRIRP</sequence>
<dbReference type="RefSeq" id="WP_344455916.1">
    <property type="nucleotide sequence ID" value="NZ_BAAATZ010000032.1"/>
</dbReference>
<evidence type="ECO:0000313" key="2">
    <source>
        <dbReference type="Proteomes" id="UP001501842"/>
    </source>
</evidence>
<dbReference type="SUPFAM" id="SSF46689">
    <property type="entry name" value="Homeodomain-like"/>
    <property type="match status" value="1"/>
</dbReference>
<accession>A0ABN3UQ57</accession>
<dbReference type="EMBL" id="BAAATZ010000032">
    <property type="protein sequence ID" value="GAA2736118.1"/>
    <property type="molecule type" value="Genomic_DNA"/>
</dbReference>
<proteinExistence type="predicted"/>
<name>A0ABN3UQ57_9ACTN</name>
<gene>
    <name evidence="1" type="ORF">GCM10010439_62430</name>
</gene>
<comment type="caution">
    <text evidence="1">The sequence shown here is derived from an EMBL/GenBank/DDBJ whole genome shotgun (WGS) entry which is preliminary data.</text>
</comment>
<evidence type="ECO:0008006" key="3">
    <source>
        <dbReference type="Google" id="ProtNLM"/>
    </source>
</evidence>
<dbReference type="Gene3D" id="1.10.357.10">
    <property type="entry name" value="Tetracycline Repressor, domain 2"/>
    <property type="match status" value="1"/>
</dbReference>
<dbReference type="InterPro" id="IPR009057">
    <property type="entry name" value="Homeodomain-like_sf"/>
</dbReference>
<dbReference type="Proteomes" id="UP001501842">
    <property type="component" value="Unassembled WGS sequence"/>
</dbReference>
<evidence type="ECO:0000313" key="1">
    <source>
        <dbReference type="EMBL" id="GAA2736118.1"/>
    </source>
</evidence>
<keyword evidence="2" id="KW-1185">Reference proteome</keyword>
<organism evidence="1 2">
    <name type="scientific">Actinocorallia aurantiaca</name>
    <dbReference type="NCBI Taxonomy" id="46204"/>
    <lineage>
        <taxon>Bacteria</taxon>
        <taxon>Bacillati</taxon>
        <taxon>Actinomycetota</taxon>
        <taxon>Actinomycetes</taxon>
        <taxon>Streptosporangiales</taxon>
        <taxon>Thermomonosporaceae</taxon>
        <taxon>Actinocorallia</taxon>
    </lineage>
</organism>
<reference evidence="1 2" key="1">
    <citation type="journal article" date="2019" name="Int. J. Syst. Evol. Microbiol.">
        <title>The Global Catalogue of Microorganisms (GCM) 10K type strain sequencing project: providing services to taxonomists for standard genome sequencing and annotation.</title>
        <authorList>
            <consortium name="The Broad Institute Genomics Platform"/>
            <consortium name="The Broad Institute Genome Sequencing Center for Infectious Disease"/>
            <person name="Wu L."/>
            <person name="Ma J."/>
        </authorList>
    </citation>
    <scope>NUCLEOTIDE SEQUENCE [LARGE SCALE GENOMIC DNA]</scope>
    <source>
        <strain evidence="1 2">JCM 8201</strain>
    </source>
</reference>